<accession>A0AC34FTK9</accession>
<proteinExistence type="predicted"/>
<organism evidence="1 2">
    <name type="scientific">Panagrolaimus sp. ES5</name>
    <dbReference type="NCBI Taxonomy" id="591445"/>
    <lineage>
        <taxon>Eukaryota</taxon>
        <taxon>Metazoa</taxon>
        <taxon>Ecdysozoa</taxon>
        <taxon>Nematoda</taxon>
        <taxon>Chromadorea</taxon>
        <taxon>Rhabditida</taxon>
        <taxon>Tylenchina</taxon>
        <taxon>Panagrolaimomorpha</taxon>
        <taxon>Panagrolaimoidea</taxon>
        <taxon>Panagrolaimidae</taxon>
        <taxon>Panagrolaimus</taxon>
    </lineage>
</organism>
<protein>
    <submittedName>
        <fullName evidence="2">Uncharacterized protein</fullName>
    </submittedName>
</protein>
<reference evidence="2" key="1">
    <citation type="submission" date="2022-11" db="UniProtKB">
        <authorList>
            <consortium name="WormBaseParasite"/>
        </authorList>
    </citation>
    <scope>IDENTIFICATION</scope>
</reference>
<name>A0AC34FTK9_9BILA</name>
<dbReference type="Proteomes" id="UP000887579">
    <property type="component" value="Unplaced"/>
</dbReference>
<sequence>MNDDTKFNIIEIKDLEDEINLSWKYYDSYFSKLYQEYNLIVQGKAMLKKINEQHQVLNQNDNKVTMHQINIEIRKFENLFDKESRFLNGILWTEYVRAEKIDKILEKLAPAIAALRSTKKSKQ</sequence>
<dbReference type="WBParaSite" id="ES5_v2.g20637.t1">
    <property type="protein sequence ID" value="ES5_v2.g20637.t1"/>
    <property type="gene ID" value="ES5_v2.g20637"/>
</dbReference>
<evidence type="ECO:0000313" key="1">
    <source>
        <dbReference type="Proteomes" id="UP000887579"/>
    </source>
</evidence>
<evidence type="ECO:0000313" key="2">
    <source>
        <dbReference type="WBParaSite" id="ES5_v2.g20637.t1"/>
    </source>
</evidence>